<feature type="domain" description="Acyl-CoA thioesterase-like N-terminal HotDog" evidence="1">
    <location>
        <begin position="58"/>
        <end position="124"/>
    </location>
</feature>
<dbReference type="InterPro" id="IPR042171">
    <property type="entry name" value="Acyl-CoA_hotdog"/>
</dbReference>
<dbReference type="InterPro" id="IPR029069">
    <property type="entry name" value="HotDog_dom_sf"/>
</dbReference>
<name>A0A0C3DGM8_9AGAM</name>
<dbReference type="InterPro" id="IPR052389">
    <property type="entry name" value="Sec_Metab_Biosynth-Assoc"/>
</dbReference>
<accession>A0A0C3DGM8</accession>
<reference evidence="3" key="2">
    <citation type="submission" date="2015-01" db="EMBL/GenBank/DDBJ databases">
        <title>Evolutionary Origins and Diversification of the Mycorrhizal Mutualists.</title>
        <authorList>
            <consortium name="DOE Joint Genome Institute"/>
            <consortium name="Mycorrhizal Genomics Consortium"/>
            <person name="Kohler A."/>
            <person name="Kuo A."/>
            <person name="Nagy L.G."/>
            <person name="Floudas D."/>
            <person name="Copeland A."/>
            <person name="Barry K.W."/>
            <person name="Cichocki N."/>
            <person name="Veneault-Fourrey C."/>
            <person name="LaButti K."/>
            <person name="Lindquist E.A."/>
            <person name="Lipzen A."/>
            <person name="Lundell T."/>
            <person name="Morin E."/>
            <person name="Murat C."/>
            <person name="Riley R."/>
            <person name="Ohm R."/>
            <person name="Sun H."/>
            <person name="Tunlid A."/>
            <person name="Henrissat B."/>
            <person name="Grigoriev I.V."/>
            <person name="Hibbett D.S."/>
            <person name="Martin F."/>
        </authorList>
    </citation>
    <scope>NUCLEOTIDE SEQUENCE [LARGE SCALE GENOMIC DNA]</scope>
    <source>
        <strain evidence="3">Foug A</strain>
    </source>
</reference>
<dbReference type="PANTHER" id="PTHR38110">
    <property type="entry name" value="CHROMOSOME 23, WHOLE GENOME SHOTGUN SEQUENCE"/>
    <property type="match status" value="1"/>
</dbReference>
<gene>
    <name evidence="2" type="ORF">SCLCIDRAFT_308310</name>
</gene>
<reference evidence="2 3" key="1">
    <citation type="submission" date="2014-04" db="EMBL/GenBank/DDBJ databases">
        <authorList>
            <consortium name="DOE Joint Genome Institute"/>
            <person name="Kuo A."/>
            <person name="Kohler A."/>
            <person name="Nagy L.G."/>
            <person name="Floudas D."/>
            <person name="Copeland A."/>
            <person name="Barry K.W."/>
            <person name="Cichocki N."/>
            <person name="Veneault-Fourrey C."/>
            <person name="LaButti K."/>
            <person name="Lindquist E.A."/>
            <person name="Lipzen A."/>
            <person name="Lundell T."/>
            <person name="Morin E."/>
            <person name="Murat C."/>
            <person name="Sun H."/>
            <person name="Tunlid A."/>
            <person name="Henrissat B."/>
            <person name="Grigoriev I.V."/>
            <person name="Hibbett D.S."/>
            <person name="Martin F."/>
            <person name="Nordberg H.P."/>
            <person name="Cantor M.N."/>
            <person name="Hua S.X."/>
        </authorList>
    </citation>
    <scope>NUCLEOTIDE SEQUENCE [LARGE SCALE GENOMIC DNA]</scope>
    <source>
        <strain evidence="2 3">Foug A</strain>
    </source>
</reference>
<sequence length="239" mass="25903">MAYSCMPLERVNCSIHGTYCVFSDLTVSLREASNVALSDVYVSISTIPVIGYALGTLVEASILHKAASEVSHTDPIHVTAHFLRATNAGTGEVQIKLVKTGRTFTNLHAQLVQNGTVKITAHLVLGDLSPQPSASIQRTLAPPSPYARRLPLHFHPSQVSPTEIRHVFMYSKSQMQLSVDQMIIARNQPDSSTRTNIETVGGGGTEWGAWCELKTSSGPLPYPSSQMISLICQSSCRIV</sequence>
<proteinExistence type="predicted"/>
<dbReference type="EMBL" id="KN822138">
    <property type="protein sequence ID" value="KIM55236.1"/>
    <property type="molecule type" value="Genomic_DNA"/>
</dbReference>
<dbReference type="SUPFAM" id="SSF54637">
    <property type="entry name" value="Thioesterase/thiol ester dehydrase-isomerase"/>
    <property type="match status" value="1"/>
</dbReference>
<dbReference type="STRING" id="1036808.A0A0C3DGM8"/>
<dbReference type="Proteomes" id="UP000053989">
    <property type="component" value="Unassembled WGS sequence"/>
</dbReference>
<dbReference type="InParanoid" id="A0A0C3DGM8"/>
<evidence type="ECO:0000313" key="2">
    <source>
        <dbReference type="EMBL" id="KIM55236.1"/>
    </source>
</evidence>
<dbReference type="InterPro" id="IPR049449">
    <property type="entry name" value="TesB_ACOT8-like_N"/>
</dbReference>
<dbReference type="Gene3D" id="2.40.160.210">
    <property type="entry name" value="Acyl-CoA thioesterase, double hotdog domain"/>
    <property type="match status" value="1"/>
</dbReference>
<keyword evidence="3" id="KW-1185">Reference proteome</keyword>
<dbReference type="PANTHER" id="PTHR38110:SF1">
    <property type="entry name" value="THIOESTERASE DOMAIN-CONTAINING PROTEIN"/>
    <property type="match status" value="1"/>
</dbReference>
<dbReference type="OrthoDB" id="2532955at2759"/>
<dbReference type="HOGENOM" id="CLU_1161726_0_0_1"/>
<evidence type="ECO:0000313" key="3">
    <source>
        <dbReference type="Proteomes" id="UP000053989"/>
    </source>
</evidence>
<dbReference type="Pfam" id="PF13622">
    <property type="entry name" value="4HBT_3"/>
    <property type="match status" value="1"/>
</dbReference>
<evidence type="ECO:0000259" key="1">
    <source>
        <dbReference type="Pfam" id="PF13622"/>
    </source>
</evidence>
<dbReference type="AlphaFoldDB" id="A0A0C3DGM8"/>
<organism evidence="2 3">
    <name type="scientific">Scleroderma citrinum Foug A</name>
    <dbReference type="NCBI Taxonomy" id="1036808"/>
    <lineage>
        <taxon>Eukaryota</taxon>
        <taxon>Fungi</taxon>
        <taxon>Dikarya</taxon>
        <taxon>Basidiomycota</taxon>
        <taxon>Agaricomycotina</taxon>
        <taxon>Agaricomycetes</taxon>
        <taxon>Agaricomycetidae</taxon>
        <taxon>Boletales</taxon>
        <taxon>Sclerodermatineae</taxon>
        <taxon>Sclerodermataceae</taxon>
        <taxon>Scleroderma</taxon>
    </lineage>
</organism>
<protein>
    <recommendedName>
        <fullName evidence="1">Acyl-CoA thioesterase-like N-terminal HotDog domain-containing protein</fullName>
    </recommendedName>
</protein>